<protein>
    <recommendedName>
        <fullName evidence="2">FHA domain-containing protein</fullName>
    </recommendedName>
</protein>
<dbReference type="OrthoDB" id="4551892at2"/>
<keyword evidence="4" id="KW-1185">Reference proteome</keyword>
<evidence type="ECO:0000259" key="2">
    <source>
        <dbReference type="PROSITE" id="PS50006"/>
    </source>
</evidence>
<comment type="caution">
    <text evidence="3">The sequence shown here is derived from an EMBL/GenBank/DDBJ whole genome shotgun (WGS) entry which is preliminary data.</text>
</comment>
<dbReference type="InterPro" id="IPR000253">
    <property type="entry name" value="FHA_dom"/>
</dbReference>
<dbReference type="RefSeq" id="WP_078979204.1">
    <property type="nucleotide sequence ID" value="NZ_MWQN01000001.1"/>
</dbReference>
<dbReference type="Proteomes" id="UP000190037">
    <property type="component" value="Unassembled WGS sequence"/>
</dbReference>
<evidence type="ECO:0000256" key="1">
    <source>
        <dbReference type="ARBA" id="ARBA00022553"/>
    </source>
</evidence>
<feature type="domain" description="FHA" evidence="2">
    <location>
        <begin position="33"/>
        <end position="86"/>
    </location>
</feature>
<keyword evidence="1" id="KW-0597">Phosphoprotein</keyword>
<dbReference type="EMBL" id="MWQN01000001">
    <property type="protein sequence ID" value="OPC84895.1"/>
    <property type="molecule type" value="Genomic_DNA"/>
</dbReference>
<dbReference type="SUPFAM" id="SSF49879">
    <property type="entry name" value="SMAD/FHA domain"/>
    <property type="match status" value="1"/>
</dbReference>
<name>A0A1T3P7J3_9ACTN</name>
<accession>A0A1T3P7J3</accession>
<dbReference type="Gene3D" id="2.60.200.20">
    <property type="match status" value="1"/>
</dbReference>
<gene>
    <name evidence="3" type="ORF">B4N89_08525</name>
</gene>
<evidence type="ECO:0000313" key="3">
    <source>
        <dbReference type="EMBL" id="OPC84895.1"/>
    </source>
</evidence>
<evidence type="ECO:0000313" key="4">
    <source>
        <dbReference type="Proteomes" id="UP000190037"/>
    </source>
</evidence>
<dbReference type="AlphaFoldDB" id="A0A1T3P7J3"/>
<dbReference type="InterPro" id="IPR008984">
    <property type="entry name" value="SMAD_FHA_dom_sf"/>
</dbReference>
<dbReference type="eggNOG" id="ENOG5033XX7">
    <property type="taxonomic scope" value="Bacteria"/>
</dbReference>
<organism evidence="3 4">
    <name type="scientific">Embleya scabrispora</name>
    <dbReference type="NCBI Taxonomy" id="159449"/>
    <lineage>
        <taxon>Bacteria</taxon>
        <taxon>Bacillati</taxon>
        <taxon>Actinomycetota</taxon>
        <taxon>Actinomycetes</taxon>
        <taxon>Kitasatosporales</taxon>
        <taxon>Streptomycetaceae</taxon>
        <taxon>Embleya</taxon>
    </lineage>
</organism>
<dbReference type="PROSITE" id="PS50006">
    <property type="entry name" value="FHA_DOMAIN"/>
    <property type="match status" value="1"/>
</dbReference>
<sequence length="130" mass="13905">MLDLNMASTSGADDAATVAMLMASAPSRPGATLAVGRDATRCHLVTPADWLFVSRVHLEFQCGDDGIWWVTWRRGSQDAPVAEVQVDDGEARLLPYGGTAPLPRPGSGEVVILDLNGQRRVTIGWFLAAD</sequence>
<proteinExistence type="predicted"/>
<reference evidence="3 4" key="1">
    <citation type="submission" date="2017-03" db="EMBL/GenBank/DDBJ databases">
        <title>Draft genome sequence of Streptomyces scabrisporus NF3, endophyte isolated from Amphipterygium adstringens.</title>
        <authorList>
            <person name="Vazquez M."/>
            <person name="Ceapa C.D."/>
            <person name="Rodriguez Luna D."/>
            <person name="Sanchez Esquivel S."/>
        </authorList>
    </citation>
    <scope>NUCLEOTIDE SEQUENCE [LARGE SCALE GENOMIC DNA]</scope>
    <source>
        <strain evidence="3 4">NF3</strain>
    </source>
</reference>
<dbReference type="STRING" id="159449.B4N89_08525"/>